<accession>A0A1V2GWS4</accession>
<keyword evidence="6" id="KW-1185">Reference proteome</keyword>
<evidence type="ECO:0000259" key="4">
    <source>
        <dbReference type="PROSITE" id="PS50887"/>
    </source>
</evidence>
<evidence type="ECO:0000256" key="1">
    <source>
        <dbReference type="ARBA" id="ARBA00012528"/>
    </source>
</evidence>
<reference evidence="5 6" key="1">
    <citation type="submission" date="2016-10" db="EMBL/GenBank/DDBJ databases">
        <title>Draft Genome sequence of Roseomonas sp. strain M3.</title>
        <authorList>
            <person name="Subhash Y."/>
            <person name="Lee S."/>
        </authorList>
    </citation>
    <scope>NUCLEOTIDE SEQUENCE [LARGE SCALE GENOMIC DNA]</scope>
    <source>
        <strain evidence="5 6">M3</strain>
    </source>
</reference>
<evidence type="ECO:0000313" key="6">
    <source>
        <dbReference type="Proteomes" id="UP000188879"/>
    </source>
</evidence>
<feature type="transmembrane region" description="Helical" evidence="3">
    <location>
        <begin position="137"/>
        <end position="155"/>
    </location>
</feature>
<keyword evidence="3" id="KW-0472">Membrane</keyword>
<dbReference type="InterPro" id="IPR000160">
    <property type="entry name" value="GGDEF_dom"/>
</dbReference>
<dbReference type="SMART" id="SM00267">
    <property type="entry name" value="GGDEF"/>
    <property type="match status" value="1"/>
</dbReference>
<keyword evidence="3" id="KW-1133">Transmembrane helix</keyword>
<feature type="transmembrane region" description="Helical" evidence="3">
    <location>
        <begin position="201"/>
        <end position="222"/>
    </location>
</feature>
<dbReference type="PANTHER" id="PTHR45138:SF9">
    <property type="entry name" value="DIGUANYLATE CYCLASE DGCM-RELATED"/>
    <property type="match status" value="1"/>
</dbReference>
<dbReference type="PROSITE" id="PS50887">
    <property type="entry name" value="GGDEF"/>
    <property type="match status" value="1"/>
</dbReference>
<feature type="transmembrane region" description="Helical" evidence="3">
    <location>
        <begin position="167"/>
        <end position="189"/>
    </location>
</feature>
<dbReference type="EMBL" id="MLCO01000281">
    <property type="protein sequence ID" value="ONG47366.1"/>
    <property type="molecule type" value="Genomic_DNA"/>
</dbReference>
<dbReference type="OrthoDB" id="9812260at2"/>
<dbReference type="Proteomes" id="UP000188879">
    <property type="component" value="Unassembled WGS sequence"/>
</dbReference>
<dbReference type="PANTHER" id="PTHR45138">
    <property type="entry name" value="REGULATORY COMPONENTS OF SENSORY TRANSDUCTION SYSTEM"/>
    <property type="match status" value="1"/>
</dbReference>
<dbReference type="GO" id="GO:1902201">
    <property type="term" value="P:negative regulation of bacterial-type flagellum-dependent cell motility"/>
    <property type="evidence" value="ECO:0007669"/>
    <property type="project" value="TreeGrafter"/>
</dbReference>
<feature type="transmembrane region" description="Helical" evidence="3">
    <location>
        <begin position="12"/>
        <end position="33"/>
    </location>
</feature>
<comment type="caution">
    <text evidence="5">The sequence shown here is derived from an EMBL/GenBank/DDBJ whole genome shotgun (WGS) entry which is preliminary data.</text>
</comment>
<dbReference type="InterPro" id="IPR043128">
    <property type="entry name" value="Rev_trsase/Diguanyl_cyclase"/>
</dbReference>
<dbReference type="SUPFAM" id="SSF55073">
    <property type="entry name" value="Nucleotide cyclase"/>
    <property type="match status" value="1"/>
</dbReference>
<feature type="domain" description="GGDEF" evidence="4">
    <location>
        <begin position="259"/>
        <end position="386"/>
    </location>
</feature>
<organism evidence="5 6">
    <name type="scientific">Teichococcus deserti</name>
    <dbReference type="NCBI Taxonomy" id="1817963"/>
    <lineage>
        <taxon>Bacteria</taxon>
        <taxon>Pseudomonadati</taxon>
        <taxon>Pseudomonadota</taxon>
        <taxon>Alphaproteobacteria</taxon>
        <taxon>Acetobacterales</taxon>
        <taxon>Roseomonadaceae</taxon>
        <taxon>Roseomonas</taxon>
    </lineage>
</organism>
<name>A0A1V2GWS4_9PROT</name>
<evidence type="ECO:0000313" key="5">
    <source>
        <dbReference type="EMBL" id="ONG47366.1"/>
    </source>
</evidence>
<dbReference type="GO" id="GO:0005886">
    <property type="term" value="C:plasma membrane"/>
    <property type="evidence" value="ECO:0007669"/>
    <property type="project" value="TreeGrafter"/>
</dbReference>
<protein>
    <recommendedName>
        <fullName evidence="1">diguanylate cyclase</fullName>
        <ecNumber evidence="1">2.7.7.65</ecNumber>
    </recommendedName>
</protein>
<evidence type="ECO:0000256" key="3">
    <source>
        <dbReference type="SAM" id="Phobius"/>
    </source>
</evidence>
<evidence type="ECO:0000256" key="2">
    <source>
        <dbReference type="ARBA" id="ARBA00034247"/>
    </source>
</evidence>
<dbReference type="GO" id="GO:0043709">
    <property type="term" value="P:cell adhesion involved in single-species biofilm formation"/>
    <property type="evidence" value="ECO:0007669"/>
    <property type="project" value="TreeGrafter"/>
</dbReference>
<dbReference type="InterPro" id="IPR050469">
    <property type="entry name" value="Diguanylate_Cyclase"/>
</dbReference>
<dbReference type="InterPro" id="IPR029787">
    <property type="entry name" value="Nucleotide_cyclase"/>
</dbReference>
<sequence length="386" mass="40403">MPLLTKLPDLSTLRLCSVLLTLAFSLVFLLLWIGRREERYLLHWSASAIVYGLVLIGLEALADAAAPAGEPALPAVCLLLTGIVASNLLLVTGLRLSDGRRPWRLWMLAVLLLGLGAWAGEIAAGLLGLPPLSARRVGGSLGLMGNVLALGLVMLRPPRRAGSPAGGGRVIAACAMLAYIPGYCIAIALDTQAIETNNFAALVPILSDQLLLPVLYLGLLAMPGERDRAALREAALRDPLTGAWNRAGLAARQRGFLARGGVLILLDIDHFKVVNDRHGHAAGDAVLAGFAPRMAALASERAGELYRLGGDEFLITLPATTEAEAAALAQRMRAAVAQPVAGQPPYTISLGLAAIAAGAPGLEAGMARADFLLYRAKALGRDQVVV</sequence>
<dbReference type="Gene3D" id="3.30.70.270">
    <property type="match status" value="1"/>
</dbReference>
<dbReference type="AlphaFoldDB" id="A0A1V2GWS4"/>
<feature type="transmembrane region" description="Helical" evidence="3">
    <location>
        <begin position="73"/>
        <end position="93"/>
    </location>
</feature>
<keyword evidence="3" id="KW-0812">Transmembrane</keyword>
<gene>
    <name evidence="5" type="ORF">BKE38_23745</name>
</gene>
<feature type="transmembrane region" description="Helical" evidence="3">
    <location>
        <begin position="105"/>
        <end position="125"/>
    </location>
</feature>
<proteinExistence type="predicted"/>
<dbReference type="NCBIfam" id="TIGR00254">
    <property type="entry name" value="GGDEF"/>
    <property type="match status" value="1"/>
</dbReference>
<dbReference type="GO" id="GO:0052621">
    <property type="term" value="F:diguanylate cyclase activity"/>
    <property type="evidence" value="ECO:0007669"/>
    <property type="project" value="UniProtKB-EC"/>
</dbReference>
<dbReference type="EC" id="2.7.7.65" evidence="1"/>
<comment type="catalytic activity">
    <reaction evidence="2">
        <text>2 GTP = 3',3'-c-di-GMP + 2 diphosphate</text>
        <dbReference type="Rhea" id="RHEA:24898"/>
        <dbReference type="ChEBI" id="CHEBI:33019"/>
        <dbReference type="ChEBI" id="CHEBI:37565"/>
        <dbReference type="ChEBI" id="CHEBI:58805"/>
        <dbReference type="EC" id="2.7.7.65"/>
    </reaction>
</comment>
<dbReference type="RefSeq" id="WP_076959765.1">
    <property type="nucleotide sequence ID" value="NZ_MLCO01000281.1"/>
</dbReference>
<feature type="transmembrane region" description="Helical" evidence="3">
    <location>
        <begin position="40"/>
        <end position="61"/>
    </location>
</feature>
<dbReference type="CDD" id="cd01949">
    <property type="entry name" value="GGDEF"/>
    <property type="match status" value="1"/>
</dbReference>
<dbReference type="Pfam" id="PF00990">
    <property type="entry name" value="GGDEF"/>
    <property type="match status" value="1"/>
</dbReference>